<organism evidence="3 4">
    <name type="scientific">Fragilariopsis cylindrus CCMP1102</name>
    <dbReference type="NCBI Taxonomy" id="635003"/>
    <lineage>
        <taxon>Eukaryota</taxon>
        <taxon>Sar</taxon>
        <taxon>Stramenopiles</taxon>
        <taxon>Ochrophyta</taxon>
        <taxon>Bacillariophyta</taxon>
        <taxon>Bacillariophyceae</taxon>
        <taxon>Bacillariophycidae</taxon>
        <taxon>Bacillariales</taxon>
        <taxon>Bacillariaceae</taxon>
        <taxon>Fragilariopsis</taxon>
    </lineage>
</organism>
<evidence type="ECO:0000313" key="4">
    <source>
        <dbReference type="Proteomes" id="UP000095751"/>
    </source>
</evidence>
<feature type="region of interest" description="Disordered" evidence="1">
    <location>
        <begin position="47"/>
        <end position="66"/>
    </location>
</feature>
<proteinExistence type="predicted"/>
<keyword evidence="2" id="KW-1133">Transmembrane helix</keyword>
<reference evidence="3 4" key="1">
    <citation type="submission" date="2016-09" db="EMBL/GenBank/DDBJ databases">
        <title>Extensive genetic diversity and differential bi-allelic expression allows diatom success in the polar Southern Ocean.</title>
        <authorList>
            <consortium name="DOE Joint Genome Institute"/>
            <person name="Mock T."/>
            <person name="Otillar R.P."/>
            <person name="Strauss J."/>
            <person name="Dupont C."/>
            <person name="Frickenhaus S."/>
            <person name="Maumus F."/>
            <person name="Mcmullan M."/>
            <person name="Sanges R."/>
            <person name="Schmutz J."/>
            <person name="Toseland A."/>
            <person name="Valas R."/>
            <person name="Veluchamy A."/>
            <person name="Ward B.J."/>
            <person name="Allen A."/>
            <person name="Barry K."/>
            <person name="Falciatore A."/>
            <person name="Ferrante M."/>
            <person name="Fortunato A.E."/>
            <person name="Gloeckner G."/>
            <person name="Gruber A."/>
            <person name="Hipkin R."/>
            <person name="Janech M."/>
            <person name="Kroth P."/>
            <person name="Leese F."/>
            <person name="Lindquist E."/>
            <person name="Lyon B.R."/>
            <person name="Martin J."/>
            <person name="Mayer C."/>
            <person name="Parker M."/>
            <person name="Quesneville H."/>
            <person name="Raymond J."/>
            <person name="Uhlig C."/>
            <person name="Valentin K.U."/>
            <person name="Worden A.Z."/>
            <person name="Armbrust E.V."/>
            <person name="Bowler C."/>
            <person name="Green B."/>
            <person name="Moulton V."/>
            <person name="Van Oosterhout C."/>
            <person name="Grigoriev I."/>
        </authorList>
    </citation>
    <scope>NUCLEOTIDE SEQUENCE [LARGE SCALE GENOMIC DNA]</scope>
    <source>
        <strain evidence="3 4">CCMP1102</strain>
    </source>
</reference>
<name>A0A1E7FG52_9STRA</name>
<dbReference type="AlphaFoldDB" id="A0A1E7FG52"/>
<dbReference type="InParanoid" id="A0A1E7FG52"/>
<dbReference type="KEGG" id="fcy:FRACYDRAFT_239616"/>
<dbReference type="OrthoDB" id="194956at2759"/>
<keyword evidence="4" id="KW-1185">Reference proteome</keyword>
<evidence type="ECO:0000256" key="2">
    <source>
        <dbReference type="SAM" id="Phobius"/>
    </source>
</evidence>
<protein>
    <submittedName>
        <fullName evidence="3">Uncharacterized protein</fullName>
    </submittedName>
</protein>
<feature type="transmembrane region" description="Helical" evidence="2">
    <location>
        <begin position="827"/>
        <end position="849"/>
    </location>
</feature>
<evidence type="ECO:0000313" key="3">
    <source>
        <dbReference type="EMBL" id="OEU17015.1"/>
    </source>
</evidence>
<dbReference type="EMBL" id="KV784358">
    <property type="protein sequence ID" value="OEU17015.1"/>
    <property type="molecule type" value="Genomic_DNA"/>
</dbReference>
<keyword evidence="2" id="KW-0472">Membrane</keyword>
<keyword evidence="2" id="KW-0812">Transmembrane</keyword>
<evidence type="ECO:0000256" key="1">
    <source>
        <dbReference type="SAM" id="MobiDB-lite"/>
    </source>
</evidence>
<gene>
    <name evidence="3" type="ORF">FRACYDRAFT_239616</name>
</gene>
<sequence length="911" mass="100943">MNVLSPQPIVSYEFPCSYLGTPRPIKGFGSMTSSSSPLGQIHRPVQVQQQQQQQQPPNTASNSTTTTISEAAARTNDDELELLSCPYHGVIDGIASKTILESEGNIENLLSYMDSATIMSSLKNSNNSSPTSSLPMLAVEVWFTPTSLFAGNGNEEEGKDKINEDDINNVDDNDNGIGRPLELLPIVSIAAPVDFDLDENLNNDPCNGSQLVIGQRGEFLEIRYRDHFEYLKQNNGDNNFFDDDDYYNQNNNINDEAPQYSCRVLHLTQWKLETTTATAPQMGGGEGMEIHHLVAVWKESGSVLQIYGNGKSIVKIDLLSRLGDDDNDDNDNTSTDNDDGYDYDRNLLLRSFDPNYRLQLFSNSDQVQLAAATTTANTMVPSYDLTEESTAAPADTAAVFSGMIHHLALYNQGLHEDDAVESLFQEGVELRSDPFSAFFEDVNNPLFEPLTLVASTEEQNNDGVSVTQGQSVTISVGGVDVSNSSTPLWDVMVELLEIPIYGELLAFLHHHNSKTFVTGRVGDRIPLEEGKFRTKLAYRNNVNGGENYFSVPTQSYNGTILPFVDLPSESFSYRLVAVRKDTGSSSQSKQQESVLLGWSDSVRQDLTIIHQNHPPTLQGSPEQVIQPDLQPSEAGSRPYATLGNDISLLDVADYDIDRVRVEMWVYNGTLTIDLEDDVRKAMTLEITDCFNPSPPPLPSIRGANSLSSQSSPSSPFAWTCNGKNDRNMTFLATPTDVSKILSNVQYNALNWNQSDTIVINIFDGSGSPCLSDDEHRGLLDLDSYYDHSRPTTIRNGCFQSVAKIRVPAISRPIGHESRNIWSDHKSWWITLFMIAFFGIMSCCGAIACWRKFQNRRKETIKEDNTCSDHNIAVESPESSSFGVCDMREYFGFDSEMNADACGLQTIDESFV</sequence>
<dbReference type="Proteomes" id="UP000095751">
    <property type="component" value="Unassembled WGS sequence"/>
</dbReference>
<accession>A0A1E7FG52</accession>